<organism evidence="3 4">
    <name type="scientific">Algoriphagus antarcticus</name>
    <dbReference type="NCBI Taxonomy" id="238540"/>
    <lineage>
        <taxon>Bacteria</taxon>
        <taxon>Pseudomonadati</taxon>
        <taxon>Bacteroidota</taxon>
        <taxon>Cytophagia</taxon>
        <taxon>Cytophagales</taxon>
        <taxon>Cyclobacteriaceae</taxon>
        <taxon>Algoriphagus</taxon>
    </lineage>
</organism>
<evidence type="ECO:0000259" key="2">
    <source>
        <dbReference type="Pfam" id="PF13454"/>
    </source>
</evidence>
<dbReference type="OrthoDB" id="6309046at2"/>
<gene>
    <name evidence="3" type="ORF">C8N25_106194</name>
</gene>
<dbReference type="RefSeq" id="WP_086543050.1">
    <property type="nucleotide sequence ID" value="NZ_MSSW01000061.1"/>
</dbReference>
<comment type="caution">
    <text evidence="3">The sequence shown here is derived from an EMBL/GenBank/DDBJ whole genome shotgun (WGS) entry which is preliminary data.</text>
</comment>
<feature type="compositionally biased region" description="Polar residues" evidence="1">
    <location>
        <begin position="610"/>
        <end position="627"/>
    </location>
</feature>
<dbReference type="AlphaFoldDB" id="A0A3E0DZ15"/>
<dbReference type="InterPro" id="IPR052189">
    <property type="entry name" value="L-asp_N-monooxygenase_NS-form"/>
</dbReference>
<evidence type="ECO:0000313" key="4">
    <source>
        <dbReference type="Proteomes" id="UP000256405"/>
    </source>
</evidence>
<feature type="domain" description="FAD-dependent urate hydroxylase HpyO/Asp monooxygenase CreE-like FAD/NAD(P)-binding" evidence="2">
    <location>
        <begin position="36"/>
        <end position="202"/>
    </location>
</feature>
<dbReference type="InterPro" id="IPR038732">
    <property type="entry name" value="HpyO/CreE_NAD-binding"/>
</dbReference>
<dbReference type="EMBL" id="QUNF01000006">
    <property type="protein sequence ID" value="REG90693.1"/>
    <property type="molecule type" value="Genomic_DNA"/>
</dbReference>
<evidence type="ECO:0000256" key="1">
    <source>
        <dbReference type="SAM" id="MobiDB-lite"/>
    </source>
</evidence>
<name>A0A3E0DZ15_9BACT</name>
<feature type="region of interest" description="Disordered" evidence="1">
    <location>
        <begin position="606"/>
        <end position="627"/>
    </location>
</feature>
<evidence type="ECO:0000313" key="3">
    <source>
        <dbReference type="EMBL" id="REG90693.1"/>
    </source>
</evidence>
<dbReference type="Pfam" id="PF13454">
    <property type="entry name" value="NAD_binding_9"/>
    <property type="match status" value="1"/>
</dbReference>
<dbReference type="InterPro" id="IPR036188">
    <property type="entry name" value="FAD/NAD-bd_sf"/>
</dbReference>
<proteinExistence type="predicted"/>
<dbReference type="SUPFAM" id="SSF51905">
    <property type="entry name" value="FAD/NAD(P)-binding domain"/>
    <property type="match status" value="1"/>
</dbReference>
<reference evidence="3 4" key="1">
    <citation type="submission" date="2018-08" db="EMBL/GenBank/DDBJ databases">
        <title>Genomic Encyclopedia of Archaeal and Bacterial Type Strains, Phase II (KMG-II): from individual species to whole genera.</title>
        <authorList>
            <person name="Goeker M."/>
        </authorList>
    </citation>
    <scope>NUCLEOTIDE SEQUENCE [LARGE SCALE GENOMIC DNA]</scope>
    <source>
        <strain evidence="3 4">DSM 15986</strain>
    </source>
</reference>
<accession>A0A3E0DZ15</accession>
<dbReference type="Proteomes" id="UP000256405">
    <property type="component" value="Unassembled WGS sequence"/>
</dbReference>
<keyword evidence="4" id="KW-1185">Reference proteome</keyword>
<protein>
    <submittedName>
        <fullName evidence="3">FAD-NAD(P)-binding protein</fullName>
    </submittedName>
</protein>
<dbReference type="Gene3D" id="3.50.50.60">
    <property type="entry name" value="FAD/NAD(P)-binding domain"/>
    <property type="match status" value="1"/>
</dbReference>
<dbReference type="PANTHER" id="PTHR40254:SF1">
    <property type="entry name" value="BLR0577 PROTEIN"/>
    <property type="match status" value="1"/>
</dbReference>
<sequence length="627" mass="70541">MFVWNKNHIAKPAKVDLPILRSEDYSLIVPTGFSVAIIGTGPKGLYSLAALQHKLSQEKSAIPIEVHLFNSHPYIASGPNYSPDQPDFLLINYPVENINAWKEEEMGTEDKLSFIDWIANRNLTERAVQLGDFASRALVGLYLQDVLSTLIKNMPTNVTVLAFHAEVTSCHLIKSGKALLQLDHKFTNEALNYDSIMISTGHSFQPIPLIPFDTSDRLIKSIYPVEKKLNRITNTDSVAVAGLGLTFVDAILALTEGKGGRFEIEGEEIIYHSSGNEPKEIFAFSRSGLPMIPRSGKIPKNSRSKFLNKKSLNALKDSWGSIDFERDLLPLIKSEMEDVWYSSVINRAEVDVDWFKLFKFSTLFAPFQDQVFQDSSVYHYAVTKLLEYYIDELSYPPENSPLQQISAVWRNALEIVTECYNFGGFEASSMQDFQSNYLGRFNQISYGPPLISMKKIHCLMEMGLLKLTLGKAPHFRKFEEGSYWIFSPESGHSIKADYLVQATIPKSNFPERNSPLFQSLLQNGLARPFVKDSIQFKWPEINQAGNLVSKHGSVVSQITLYGTPTEGMTLDNDTLSRTRNDFANTWANNVAEELLKIKLSISHGNHKSRFSSTSIDPNYQSMGSKLA</sequence>
<dbReference type="PANTHER" id="PTHR40254">
    <property type="entry name" value="BLR0577 PROTEIN"/>
    <property type="match status" value="1"/>
</dbReference>